<protein>
    <recommendedName>
        <fullName evidence="8">Pantothenate synthetase</fullName>
        <shortName evidence="8">PS</shortName>
        <ecNumber evidence="8">6.3.2.1</ecNumber>
    </recommendedName>
    <alternativeName>
        <fullName evidence="8">Pantoate--beta-alanine ligase</fullName>
    </alternativeName>
    <alternativeName>
        <fullName evidence="8">Pantoate-activating enzyme</fullName>
    </alternativeName>
</protein>
<comment type="catalytic activity">
    <reaction evidence="7 8">
        <text>(R)-pantoate + beta-alanine + ATP = (R)-pantothenate + AMP + diphosphate + H(+)</text>
        <dbReference type="Rhea" id="RHEA:10912"/>
        <dbReference type="ChEBI" id="CHEBI:15378"/>
        <dbReference type="ChEBI" id="CHEBI:15980"/>
        <dbReference type="ChEBI" id="CHEBI:29032"/>
        <dbReference type="ChEBI" id="CHEBI:30616"/>
        <dbReference type="ChEBI" id="CHEBI:33019"/>
        <dbReference type="ChEBI" id="CHEBI:57966"/>
        <dbReference type="ChEBI" id="CHEBI:456215"/>
        <dbReference type="EC" id="6.3.2.1"/>
    </reaction>
</comment>
<name>A0A849I661_9HYPH</name>
<organism evidence="9 10">
    <name type="scientific">Enterovirga aerilata</name>
    <dbReference type="NCBI Taxonomy" id="2730920"/>
    <lineage>
        <taxon>Bacteria</taxon>
        <taxon>Pseudomonadati</taxon>
        <taxon>Pseudomonadota</taxon>
        <taxon>Alphaproteobacteria</taxon>
        <taxon>Hyphomicrobiales</taxon>
        <taxon>Methylobacteriaceae</taxon>
        <taxon>Enterovirga</taxon>
    </lineage>
</organism>
<dbReference type="EMBL" id="JABEPP010000001">
    <property type="protein sequence ID" value="NNM71527.1"/>
    <property type="molecule type" value="Genomic_DNA"/>
</dbReference>
<sequence>MQPPDTVRTVAELRARVAAWRAAGERIALVPTMGALHEGHLALVRAGRERAERAVVSIFVNPKQFAPTEDFDAYPRVAEKDRAALAGLADLVFAPGVNDMYPPGFATEVTVAGPSGGFEGAARPGHFAGVATVVAKLLIQCAPDCAMFGEKDWQQLQVVTRMARDLDLPVEIVPHPTVRDEAGLALSSRNAYLSPEQLAIARKLNVVLSRVAGELRVRPVAEVLAEGRAELERLGFGPIDYLAVAEPESLTPLDVLAPGRPARLLAAARLGPVRLLDNMAV</sequence>
<keyword evidence="5 8" id="KW-0547">Nucleotide-binding</keyword>
<dbReference type="SUPFAM" id="SSF52374">
    <property type="entry name" value="Nucleotidylyl transferase"/>
    <property type="match status" value="1"/>
</dbReference>
<dbReference type="NCBIfam" id="TIGR00018">
    <property type="entry name" value="panC"/>
    <property type="match status" value="1"/>
</dbReference>
<comment type="subcellular location">
    <subcellularLocation>
        <location evidence="8">Cytoplasm</location>
    </subcellularLocation>
</comment>
<dbReference type="CDD" id="cd00560">
    <property type="entry name" value="PanC"/>
    <property type="match status" value="1"/>
</dbReference>
<comment type="function">
    <text evidence="8">Catalyzes the condensation of pantoate with beta-alanine in an ATP-dependent reaction via a pantoyl-adenylate intermediate.</text>
</comment>
<dbReference type="PANTHER" id="PTHR21299">
    <property type="entry name" value="CYTIDYLATE KINASE/PANTOATE-BETA-ALANINE LIGASE"/>
    <property type="match status" value="1"/>
</dbReference>
<feature type="binding site" evidence="8">
    <location>
        <begin position="149"/>
        <end position="152"/>
    </location>
    <ligand>
        <name>ATP</name>
        <dbReference type="ChEBI" id="CHEBI:30616"/>
    </ligand>
</feature>
<feature type="binding site" evidence="8">
    <location>
        <begin position="33"/>
        <end position="40"/>
    </location>
    <ligand>
        <name>ATP</name>
        <dbReference type="ChEBI" id="CHEBI:30616"/>
    </ligand>
</feature>
<dbReference type="InterPro" id="IPR003721">
    <property type="entry name" value="Pantoate_ligase"/>
</dbReference>
<dbReference type="GO" id="GO:0015940">
    <property type="term" value="P:pantothenate biosynthetic process"/>
    <property type="evidence" value="ECO:0007669"/>
    <property type="project" value="UniProtKB-UniRule"/>
</dbReference>
<evidence type="ECO:0000256" key="5">
    <source>
        <dbReference type="ARBA" id="ARBA00022741"/>
    </source>
</evidence>
<evidence type="ECO:0000313" key="10">
    <source>
        <dbReference type="Proteomes" id="UP000564885"/>
    </source>
</evidence>
<evidence type="ECO:0000313" key="9">
    <source>
        <dbReference type="EMBL" id="NNM71527.1"/>
    </source>
</evidence>
<dbReference type="GO" id="GO:0005524">
    <property type="term" value="F:ATP binding"/>
    <property type="evidence" value="ECO:0007669"/>
    <property type="project" value="UniProtKB-KW"/>
</dbReference>
<keyword evidence="8" id="KW-0963">Cytoplasm</keyword>
<feature type="binding site" evidence="8">
    <location>
        <position position="64"/>
    </location>
    <ligand>
        <name>(R)-pantoate</name>
        <dbReference type="ChEBI" id="CHEBI:15980"/>
    </ligand>
</feature>
<dbReference type="RefSeq" id="WP_171216979.1">
    <property type="nucleotide sequence ID" value="NZ_JABEPP010000001.1"/>
</dbReference>
<feature type="active site" description="Proton donor" evidence="8">
    <location>
        <position position="40"/>
    </location>
</feature>
<feature type="binding site" evidence="8">
    <location>
        <begin position="186"/>
        <end position="189"/>
    </location>
    <ligand>
        <name>ATP</name>
        <dbReference type="ChEBI" id="CHEBI:30616"/>
    </ligand>
</feature>
<proteinExistence type="inferred from homology"/>
<feature type="binding site" evidence="8">
    <location>
        <position position="64"/>
    </location>
    <ligand>
        <name>beta-alanine</name>
        <dbReference type="ChEBI" id="CHEBI:57966"/>
    </ligand>
</feature>
<evidence type="ECO:0000256" key="4">
    <source>
        <dbReference type="ARBA" id="ARBA00022655"/>
    </source>
</evidence>
<accession>A0A849I661</accession>
<comment type="subunit">
    <text evidence="8">Homodimer.</text>
</comment>
<comment type="similarity">
    <text evidence="2 8">Belongs to the pantothenate synthetase family.</text>
</comment>
<dbReference type="UniPathway" id="UPA00028">
    <property type="reaction ID" value="UER00005"/>
</dbReference>
<comment type="pathway">
    <text evidence="1 8">Cofactor biosynthesis; (R)-pantothenate biosynthesis; (R)-pantothenate from (R)-pantoate and beta-alanine: step 1/1.</text>
</comment>
<evidence type="ECO:0000256" key="2">
    <source>
        <dbReference type="ARBA" id="ARBA00009256"/>
    </source>
</evidence>
<evidence type="ECO:0000256" key="7">
    <source>
        <dbReference type="ARBA" id="ARBA00048258"/>
    </source>
</evidence>
<keyword evidence="4 8" id="KW-0566">Pantothenate biosynthesis</keyword>
<dbReference type="AlphaFoldDB" id="A0A849I661"/>
<evidence type="ECO:0000256" key="1">
    <source>
        <dbReference type="ARBA" id="ARBA00004990"/>
    </source>
</evidence>
<dbReference type="InterPro" id="IPR042176">
    <property type="entry name" value="Pantoate_ligase_C"/>
</dbReference>
<keyword evidence="10" id="KW-1185">Reference proteome</keyword>
<gene>
    <name evidence="8" type="primary">panC</name>
    <name evidence="9" type="ORF">HJG44_03830</name>
</gene>
<dbReference type="InterPro" id="IPR014729">
    <property type="entry name" value="Rossmann-like_a/b/a_fold"/>
</dbReference>
<dbReference type="PANTHER" id="PTHR21299:SF1">
    <property type="entry name" value="PANTOATE--BETA-ALANINE LIGASE"/>
    <property type="match status" value="1"/>
</dbReference>
<dbReference type="GO" id="GO:0004592">
    <property type="term" value="F:pantoate-beta-alanine ligase activity"/>
    <property type="evidence" value="ECO:0007669"/>
    <property type="project" value="UniProtKB-UniRule"/>
</dbReference>
<feature type="binding site" evidence="8">
    <location>
        <position position="178"/>
    </location>
    <ligand>
        <name>ATP</name>
        <dbReference type="ChEBI" id="CHEBI:30616"/>
    </ligand>
</feature>
<comment type="caution">
    <text evidence="9">The sequence shown here is derived from an EMBL/GenBank/DDBJ whole genome shotgun (WGS) entry which is preliminary data.</text>
</comment>
<dbReference type="Gene3D" id="3.40.50.620">
    <property type="entry name" value="HUPs"/>
    <property type="match status" value="1"/>
</dbReference>
<keyword evidence="6 8" id="KW-0067">ATP-binding</keyword>
<dbReference type="HAMAP" id="MF_00158">
    <property type="entry name" value="PanC"/>
    <property type="match status" value="1"/>
</dbReference>
<evidence type="ECO:0000256" key="6">
    <source>
        <dbReference type="ARBA" id="ARBA00022840"/>
    </source>
</evidence>
<keyword evidence="3 8" id="KW-0436">Ligase</keyword>
<dbReference type="EC" id="6.3.2.1" evidence="8"/>
<dbReference type="Gene3D" id="3.30.1300.10">
    <property type="entry name" value="Pantoate-beta-alanine ligase, C-terminal domain"/>
    <property type="match status" value="1"/>
</dbReference>
<feature type="binding site" evidence="8">
    <location>
        <position position="155"/>
    </location>
    <ligand>
        <name>(R)-pantoate</name>
        <dbReference type="ChEBI" id="CHEBI:15980"/>
    </ligand>
</feature>
<dbReference type="Pfam" id="PF02569">
    <property type="entry name" value="Pantoate_ligase"/>
    <property type="match status" value="1"/>
</dbReference>
<evidence type="ECO:0000256" key="3">
    <source>
        <dbReference type="ARBA" id="ARBA00022598"/>
    </source>
</evidence>
<dbReference type="Proteomes" id="UP000564885">
    <property type="component" value="Unassembled WGS sequence"/>
</dbReference>
<comment type="miscellaneous">
    <text evidence="8">The reaction proceeds by a bi uni uni bi ping pong mechanism.</text>
</comment>
<evidence type="ECO:0000256" key="8">
    <source>
        <dbReference type="HAMAP-Rule" id="MF_00158"/>
    </source>
</evidence>
<dbReference type="GO" id="GO:0005829">
    <property type="term" value="C:cytosol"/>
    <property type="evidence" value="ECO:0007669"/>
    <property type="project" value="TreeGrafter"/>
</dbReference>
<reference evidence="9 10" key="1">
    <citation type="submission" date="2020-04" db="EMBL/GenBank/DDBJ databases">
        <title>Enterovirga sp. isolate from soil.</title>
        <authorList>
            <person name="Chea S."/>
            <person name="Kim D.-U."/>
        </authorList>
    </citation>
    <scope>NUCLEOTIDE SEQUENCE [LARGE SCALE GENOMIC DNA]</scope>
    <source>
        <strain evidence="9 10">DB1703</strain>
    </source>
</reference>